<proteinExistence type="predicted"/>
<gene>
    <name evidence="2" type="ORF">O3303_03610</name>
</gene>
<dbReference type="RefSeq" id="WP_269560702.1">
    <property type="nucleotide sequence ID" value="NZ_CP114767.1"/>
</dbReference>
<organism evidence="2 3">
    <name type="scientific">Hymenobacter canadensis</name>
    <dbReference type="NCBI Taxonomy" id="2999067"/>
    <lineage>
        <taxon>Bacteria</taxon>
        <taxon>Pseudomonadati</taxon>
        <taxon>Bacteroidota</taxon>
        <taxon>Cytophagia</taxon>
        <taxon>Cytophagales</taxon>
        <taxon>Hymenobacteraceae</taxon>
        <taxon>Hymenobacter</taxon>
    </lineage>
</organism>
<protein>
    <submittedName>
        <fullName evidence="2">Uncharacterized protein</fullName>
    </submittedName>
</protein>
<accession>A0ABY7LQG1</accession>
<reference evidence="2 3" key="1">
    <citation type="submission" date="2022-12" db="EMBL/GenBank/DDBJ databases">
        <title>Hymenobacter canadensis sp. nov. isolated from lake water of the Cambridge Bay, Canada.</title>
        <authorList>
            <person name="Kim W.H."/>
            <person name="Lee Y.M."/>
        </authorList>
    </citation>
    <scope>NUCLEOTIDE SEQUENCE [LARGE SCALE GENOMIC DNA]</scope>
    <source>
        <strain evidence="2 3">PAMC 29467</strain>
    </source>
</reference>
<dbReference type="Proteomes" id="UP001211005">
    <property type="component" value="Chromosome"/>
</dbReference>
<dbReference type="EMBL" id="CP114767">
    <property type="protein sequence ID" value="WBA42651.1"/>
    <property type="molecule type" value="Genomic_DNA"/>
</dbReference>
<keyword evidence="3" id="KW-1185">Reference proteome</keyword>
<evidence type="ECO:0000313" key="3">
    <source>
        <dbReference type="Proteomes" id="UP001211005"/>
    </source>
</evidence>
<evidence type="ECO:0000256" key="1">
    <source>
        <dbReference type="SAM" id="MobiDB-lite"/>
    </source>
</evidence>
<sequence length="128" mass="14396">MSTNLDYLDPNLLPLEDKLNAYLAAEKELRTAKTDSASLPQQQQQQAIAAEEFEQRSATGSFPQHAEEVRDQLTDLQQDLDRLRHEIIALLPARNEWVKVNLGYGPSRVGAFELPGQPAGTYELRVVH</sequence>
<feature type="region of interest" description="Disordered" evidence="1">
    <location>
        <begin position="30"/>
        <end position="68"/>
    </location>
</feature>
<feature type="compositionally biased region" description="Low complexity" evidence="1">
    <location>
        <begin position="41"/>
        <end position="50"/>
    </location>
</feature>
<name>A0ABY7LQG1_9BACT</name>
<evidence type="ECO:0000313" key="2">
    <source>
        <dbReference type="EMBL" id="WBA42651.1"/>
    </source>
</evidence>